<dbReference type="GO" id="GO:0005737">
    <property type="term" value="C:cytoplasm"/>
    <property type="evidence" value="ECO:0007669"/>
    <property type="project" value="UniProtKB-SubCell"/>
</dbReference>
<dbReference type="EMBL" id="FNCO01000002">
    <property type="protein sequence ID" value="SDG59922.1"/>
    <property type="molecule type" value="Genomic_DNA"/>
</dbReference>
<evidence type="ECO:0000313" key="7">
    <source>
        <dbReference type="Proteomes" id="UP000182894"/>
    </source>
</evidence>
<proteinExistence type="inferred from homology"/>
<comment type="subcellular location">
    <subcellularLocation>
        <location evidence="1">Cytoplasm</location>
    </subcellularLocation>
</comment>
<gene>
    <name evidence="6" type="ORF">SAMN05216605_102524</name>
</gene>
<dbReference type="Pfam" id="PF00582">
    <property type="entry name" value="Usp"/>
    <property type="match status" value="2"/>
</dbReference>
<comment type="function">
    <text evidence="4">Required for resistance to DNA-damaging agents.</text>
</comment>
<evidence type="ECO:0000313" key="6">
    <source>
        <dbReference type="EMBL" id="SDG59922.1"/>
    </source>
</evidence>
<keyword evidence="3" id="KW-0963">Cytoplasm</keyword>
<dbReference type="Proteomes" id="UP000182894">
    <property type="component" value="Unassembled WGS sequence"/>
</dbReference>
<keyword evidence="7" id="KW-1185">Reference proteome</keyword>
<evidence type="ECO:0000256" key="2">
    <source>
        <dbReference type="ARBA" id="ARBA00008791"/>
    </source>
</evidence>
<organism evidence="6 7">
    <name type="scientific">Pseudomonas abietaniphila</name>
    <dbReference type="NCBI Taxonomy" id="89065"/>
    <lineage>
        <taxon>Bacteria</taxon>
        <taxon>Pseudomonadati</taxon>
        <taxon>Pseudomonadota</taxon>
        <taxon>Gammaproteobacteria</taxon>
        <taxon>Pseudomonadales</taxon>
        <taxon>Pseudomonadaceae</taxon>
        <taxon>Pseudomonas</taxon>
    </lineage>
</organism>
<accession>A0A1G7VJA3</accession>
<dbReference type="PANTHER" id="PTHR47892">
    <property type="entry name" value="UNIVERSAL STRESS PROTEIN E"/>
    <property type="match status" value="1"/>
</dbReference>
<sequence length="308" mass="34481">MDDPAQLLLIASSRMQRTPAFERAVSLAEACQCGLRILAVDYIRVLEVLGLFNQEVLVTLRDSYLQTHRRWLQSEAAYERKRGLDCSVHVMWSDQVVDEIRNCLASMQPAMLIKDIHRESVLKRVFSTPLDWHLLQGCQCPAQLVTPSPHALPRKILAAVNLYRADDADLRLNDAVLLEATELGRQTGACVHVLYVYDWSSIYAAGMPRLGMPVESGFEEALSDAHEEEFARLCQSHGIDDRHRHFMTGTPISTINGFARQNEFDLLVVGTLPRHNLTRIMGNTAEVLLGHAPCSVLIVKARNGGDDV</sequence>
<dbReference type="InterPro" id="IPR006016">
    <property type="entry name" value="UspA"/>
</dbReference>
<dbReference type="AlphaFoldDB" id="A0A1G7VJA3"/>
<comment type="similarity">
    <text evidence="2">Belongs to the universal stress protein A family.</text>
</comment>
<dbReference type="PANTHER" id="PTHR47892:SF1">
    <property type="entry name" value="UNIVERSAL STRESS PROTEIN E"/>
    <property type="match status" value="1"/>
</dbReference>
<dbReference type="Gene3D" id="3.40.50.12370">
    <property type="match status" value="1"/>
</dbReference>
<feature type="domain" description="UspA" evidence="5">
    <location>
        <begin position="174"/>
        <end position="300"/>
    </location>
</feature>
<evidence type="ECO:0000256" key="4">
    <source>
        <dbReference type="ARBA" id="ARBA00037131"/>
    </source>
</evidence>
<dbReference type="SUPFAM" id="SSF52402">
    <property type="entry name" value="Adenine nucleotide alpha hydrolases-like"/>
    <property type="match status" value="2"/>
</dbReference>
<name>A0A1G7VJA3_9PSED</name>
<feature type="domain" description="UspA" evidence="5">
    <location>
        <begin position="18"/>
        <end position="142"/>
    </location>
</feature>
<reference evidence="7" key="1">
    <citation type="submission" date="2016-10" db="EMBL/GenBank/DDBJ databases">
        <authorList>
            <person name="Varghese N."/>
            <person name="Submissions S."/>
        </authorList>
    </citation>
    <scope>NUCLEOTIDE SEQUENCE [LARGE SCALE GENOMIC DNA]</scope>
    <source>
        <strain evidence="7">ATCC 700689</strain>
    </source>
</reference>
<evidence type="ECO:0000259" key="5">
    <source>
        <dbReference type="Pfam" id="PF00582"/>
    </source>
</evidence>
<protein>
    <submittedName>
        <fullName evidence="6">Universal stress protein E</fullName>
    </submittedName>
</protein>
<dbReference type="STRING" id="89065.SAMN05216605_102524"/>
<evidence type="ECO:0000256" key="3">
    <source>
        <dbReference type="ARBA" id="ARBA00022490"/>
    </source>
</evidence>
<evidence type="ECO:0000256" key="1">
    <source>
        <dbReference type="ARBA" id="ARBA00004496"/>
    </source>
</evidence>